<evidence type="ECO:0000313" key="3">
    <source>
        <dbReference type="Proteomes" id="UP000632195"/>
    </source>
</evidence>
<keyword evidence="1" id="KW-0472">Membrane</keyword>
<keyword evidence="3" id="KW-1185">Reference proteome</keyword>
<gene>
    <name evidence="2" type="ORF">GCM10007108_08570</name>
</gene>
<accession>A0AA37BR62</accession>
<dbReference type="AlphaFoldDB" id="A0AA37BR62"/>
<keyword evidence="1" id="KW-0812">Transmembrane</keyword>
<name>A0AA37BR62_9ARCH</name>
<sequence length="114" mass="13126">MRRIIGVEVWRKSRYDDRELAVIDAYKPIYEKNIKKSIKSVFTELSEFAFVIIFPGSIADILVGVAENYPEIAINGNNQIELGVILLVFSILFLTMNVRNHLRATKQKANKNRE</sequence>
<keyword evidence="1" id="KW-1133">Transmembrane helix</keyword>
<dbReference type="EMBL" id="BMNY01000001">
    <property type="protein sequence ID" value="GGM72741.1"/>
    <property type="molecule type" value="Genomic_DNA"/>
</dbReference>
<feature type="transmembrane region" description="Helical" evidence="1">
    <location>
        <begin position="78"/>
        <end position="98"/>
    </location>
</feature>
<evidence type="ECO:0000313" key="2">
    <source>
        <dbReference type="EMBL" id="GGM72741.1"/>
    </source>
</evidence>
<feature type="transmembrane region" description="Helical" evidence="1">
    <location>
        <begin position="45"/>
        <end position="66"/>
    </location>
</feature>
<comment type="caution">
    <text evidence="2">The sequence shown here is derived from an EMBL/GenBank/DDBJ whole genome shotgun (WGS) entry which is preliminary data.</text>
</comment>
<reference evidence="2" key="1">
    <citation type="journal article" date="2014" name="Int. J. Syst. Evol. Microbiol.">
        <title>Complete genome sequence of Corynebacterium casei LMG S-19264T (=DSM 44701T), isolated from a smear-ripened cheese.</title>
        <authorList>
            <consortium name="US DOE Joint Genome Institute (JGI-PGF)"/>
            <person name="Walter F."/>
            <person name="Albersmeier A."/>
            <person name="Kalinowski J."/>
            <person name="Ruckert C."/>
        </authorList>
    </citation>
    <scope>NUCLEOTIDE SEQUENCE</scope>
    <source>
        <strain evidence="2">JCM 13583</strain>
    </source>
</reference>
<reference evidence="2" key="2">
    <citation type="submission" date="2022-09" db="EMBL/GenBank/DDBJ databases">
        <authorList>
            <person name="Sun Q."/>
            <person name="Ohkuma M."/>
        </authorList>
    </citation>
    <scope>NUCLEOTIDE SEQUENCE</scope>
    <source>
        <strain evidence="2">JCM 13583</strain>
    </source>
</reference>
<organism evidence="2 3">
    <name type="scientific">Thermogymnomonas acidicola</name>
    <dbReference type="NCBI Taxonomy" id="399579"/>
    <lineage>
        <taxon>Archaea</taxon>
        <taxon>Methanobacteriati</taxon>
        <taxon>Thermoplasmatota</taxon>
        <taxon>Thermoplasmata</taxon>
        <taxon>Thermoplasmatales</taxon>
        <taxon>Thermogymnomonas</taxon>
    </lineage>
</organism>
<proteinExistence type="predicted"/>
<evidence type="ECO:0000256" key="1">
    <source>
        <dbReference type="SAM" id="Phobius"/>
    </source>
</evidence>
<protein>
    <submittedName>
        <fullName evidence="2">Uncharacterized protein</fullName>
    </submittedName>
</protein>
<dbReference type="Proteomes" id="UP000632195">
    <property type="component" value="Unassembled WGS sequence"/>
</dbReference>